<dbReference type="GO" id="GO:0016301">
    <property type="term" value="F:kinase activity"/>
    <property type="evidence" value="ECO:0007669"/>
    <property type="project" value="UniProtKB-KW"/>
</dbReference>
<keyword evidence="11" id="KW-1208">Phospholipid metabolism</keyword>
<evidence type="ECO:0000256" key="5">
    <source>
        <dbReference type="ARBA" id="ARBA00022741"/>
    </source>
</evidence>
<evidence type="ECO:0000256" key="6">
    <source>
        <dbReference type="ARBA" id="ARBA00022777"/>
    </source>
</evidence>
<dbReference type="InterPro" id="IPR005218">
    <property type="entry name" value="Diacylglycerol/lipid_kinase"/>
</dbReference>
<dbReference type="PANTHER" id="PTHR12358:SF106">
    <property type="entry name" value="LIPID KINASE YEGS"/>
    <property type="match status" value="1"/>
</dbReference>
<dbReference type="GO" id="GO:0005524">
    <property type="term" value="F:ATP binding"/>
    <property type="evidence" value="ECO:0007669"/>
    <property type="project" value="UniProtKB-KW"/>
</dbReference>
<organism evidence="13 14">
    <name type="scientific">Pontiella desulfatans</name>
    <dbReference type="NCBI Taxonomy" id="2750659"/>
    <lineage>
        <taxon>Bacteria</taxon>
        <taxon>Pseudomonadati</taxon>
        <taxon>Kiritimatiellota</taxon>
        <taxon>Kiritimatiellia</taxon>
        <taxon>Kiritimatiellales</taxon>
        <taxon>Pontiellaceae</taxon>
        <taxon>Pontiella</taxon>
    </lineage>
</organism>
<dbReference type="RefSeq" id="WP_136081404.1">
    <property type="nucleotide sequence ID" value="NZ_CAAHFG010000003.1"/>
</dbReference>
<keyword evidence="14" id="KW-1185">Reference proteome</keyword>
<keyword evidence="9" id="KW-0443">Lipid metabolism</keyword>
<dbReference type="GO" id="GO:0046872">
    <property type="term" value="F:metal ion binding"/>
    <property type="evidence" value="ECO:0007669"/>
    <property type="project" value="UniProtKB-KW"/>
</dbReference>
<evidence type="ECO:0000256" key="8">
    <source>
        <dbReference type="ARBA" id="ARBA00022842"/>
    </source>
</evidence>
<dbReference type="Pfam" id="PF00781">
    <property type="entry name" value="DAGK_cat"/>
    <property type="match status" value="1"/>
</dbReference>
<evidence type="ECO:0000256" key="4">
    <source>
        <dbReference type="ARBA" id="ARBA00022723"/>
    </source>
</evidence>
<feature type="domain" description="DAGKc" evidence="12">
    <location>
        <begin position="1"/>
        <end position="129"/>
    </location>
</feature>
<name>A0A6C2U8W1_PONDE</name>
<reference evidence="13 14" key="1">
    <citation type="submission" date="2019-04" db="EMBL/GenBank/DDBJ databases">
        <authorList>
            <person name="Van Vliet M D."/>
        </authorList>
    </citation>
    <scope>NUCLEOTIDE SEQUENCE [LARGE SCALE GENOMIC DNA]</scope>
    <source>
        <strain evidence="13 14">F1</strain>
    </source>
</reference>
<evidence type="ECO:0000256" key="2">
    <source>
        <dbReference type="ARBA" id="ARBA00022516"/>
    </source>
</evidence>
<dbReference type="PANTHER" id="PTHR12358">
    <property type="entry name" value="SPHINGOSINE KINASE"/>
    <property type="match status" value="1"/>
</dbReference>
<evidence type="ECO:0000256" key="9">
    <source>
        <dbReference type="ARBA" id="ARBA00023098"/>
    </source>
</evidence>
<dbReference type="NCBIfam" id="TIGR00147">
    <property type="entry name" value="YegS/Rv2252/BmrU family lipid kinase"/>
    <property type="match status" value="1"/>
</dbReference>
<dbReference type="EMBL" id="CAAHFG010000003">
    <property type="protein sequence ID" value="VGO15836.1"/>
    <property type="molecule type" value="Genomic_DNA"/>
</dbReference>
<keyword evidence="3" id="KW-0808">Transferase</keyword>
<dbReference type="SMART" id="SM00046">
    <property type="entry name" value="DAGKc"/>
    <property type="match status" value="1"/>
</dbReference>
<keyword evidence="4" id="KW-0479">Metal-binding</keyword>
<evidence type="ECO:0000256" key="10">
    <source>
        <dbReference type="ARBA" id="ARBA00023209"/>
    </source>
</evidence>
<dbReference type="Gene3D" id="3.40.50.10330">
    <property type="entry name" value="Probable inorganic polyphosphate/atp-NAD kinase, domain 1"/>
    <property type="match status" value="1"/>
</dbReference>
<keyword evidence="6 13" id="KW-0418">Kinase</keyword>
<dbReference type="GO" id="GO:0005886">
    <property type="term" value="C:plasma membrane"/>
    <property type="evidence" value="ECO:0007669"/>
    <property type="project" value="TreeGrafter"/>
</dbReference>
<dbReference type="Gene3D" id="2.60.200.40">
    <property type="match status" value="1"/>
</dbReference>
<keyword evidence="10" id="KW-0594">Phospholipid biosynthesis</keyword>
<evidence type="ECO:0000313" key="14">
    <source>
        <dbReference type="Proteomes" id="UP000366872"/>
    </source>
</evidence>
<accession>A0A6C2U8W1</accession>
<evidence type="ECO:0000256" key="3">
    <source>
        <dbReference type="ARBA" id="ARBA00022679"/>
    </source>
</evidence>
<dbReference type="InterPro" id="IPR045540">
    <property type="entry name" value="YegS/DAGK_C"/>
</dbReference>
<comment type="cofactor">
    <cofactor evidence="1">
        <name>Mg(2+)</name>
        <dbReference type="ChEBI" id="CHEBI:18420"/>
    </cofactor>
</comment>
<dbReference type="InterPro" id="IPR001206">
    <property type="entry name" value="Diacylglycerol_kinase_cat_dom"/>
</dbReference>
<evidence type="ECO:0000259" key="12">
    <source>
        <dbReference type="PROSITE" id="PS50146"/>
    </source>
</evidence>
<evidence type="ECO:0000256" key="1">
    <source>
        <dbReference type="ARBA" id="ARBA00001946"/>
    </source>
</evidence>
<dbReference type="Pfam" id="PF19279">
    <property type="entry name" value="YegS_C"/>
    <property type="match status" value="1"/>
</dbReference>
<keyword evidence="2" id="KW-0444">Lipid biosynthesis</keyword>
<protein>
    <submittedName>
        <fullName evidence="13">Diacylglycerol kinase</fullName>
    </submittedName>
</protein>
<dbReference type="InterPro" id="IPR050187">
    <property type="entry name" value="Lipid_Phosphate_FormReg"/>
</dbReference>
<evidence type="ECO:0000313" key="13">
    <source>
        <dbReference type="EMBL" id="VGO15836.1"/>
    </source>
</evidence>
<sequence length="297" mass="32048">MKKTLYIINPASNGCAGLKVWETFKSHWTDPIDPAQVVFTERPRHAREIAAECNGYDIIAAVGGDGTVGEVICGIMDRPGEKPRLAVIPCGTGNDVAQNAGIFSVADAATALRTAQSRAFDLIRIDRQGEHRHSFLFANAGFTSIPKMKPWMKRVLGATGAYYLATLLQVLVYRPPHMTLRIDGREQTGPTYMLIAGNAEFAGGGSMRIAPGARTDDGLLNISIIESLSIFKVITKLFSSIADGTHIDEPEVSYFTGRKIEVHSEPPAPLDLDGELFGTTPATFAVCPRAVEIICSA</sequence>
<dbReference type="InterPro" id="IPR017438">
    <property type="entry name" value="ATP-NAD_kinase_N"/>
</dbReference>
<dbReference type="SUPFAM" id="SSF111331">
    <property type="entry name" value="NAD kinase/diacylglycerol kinase-like"/>
    <property type="match status" value="1"/>
</dbReference>
<dbReference type="InterPro" id="IPR016064">
    <property type="entry name" value="NAD/diacylglycerol_kinase_sf"/>
</dbReference>
<evidence type="ECO:0000256" key="7">
    <source>
        <dbReference type="ARBA" id="ARBA00022840"/>
    </source>
</evidence>
<dbReference type="PROSITE" id="PS50146">
    <property type="entry name" value="DAGK"/>
    <property type="match status" value="1"/>
</dbReference>
<proteinExistence type="predicted"/>
<gene>
    <name evidence="13" type="primary">dagK_2</name>
    <name evidence="13" type="ORF">PDESU_04423</name>
</gene>
<dbReference type="AlphaFoldDB" id="A0A6C2U8W1"/>
<dbReference type="Proteomes" id="UP000366872">
    <property type="component" value="Unassembled WGS sequence"/>
</dbReference>
<evidence type="ECO:0000256" key="11">
    <source>
        <dbReference type="ARBA" id="ARBA00023264"/>
    </source>
</evidence>
<dbReference type="GO" id="GO:0008654">
    <property type="term" value="P:phospholipid biosynthetic process"/>
    <property type="evidence" value="ECO:0007669"/>
    <property type="project" value="UniProtKB-KW"/>
</dbReference>
<keyword evidence="7" id="KW-0067">ATP-binding</keyword>
<keyword evidence="8" id="KW-0460">Magnesium</keyword>
<keyword evidence="5" id="KW-0547">Nucleotide-binding</keyword>